<gene>
    <name evidence="2" type="ORF">ACETWP_00790</name>
</gene>
<dbReference type="EMBL" id="JBHDLJ010000001">
    <property type="protein sequence ID" value="MFB0833114.1"/>
    <property type="molecule type" value="Genomic_DNA"/>
</dbReference>
<comment type="caution">
    <text evidence="2">The sequence shown here is derived from an EMBL/GenBank/DDBJ whole genome shotgun (WGS) entry which is preliminary data.</text>
</comment>
<evidence type="ECO:0000313" key="2">
    <source>
        <dbReference type="EMBL" id="MFB0833114.1"/>
    </source>
</evidence>
<dbReference type="Proteomes" id="UP001575652">
    <property type="component" value="Unassembled WGS sequence"/>
</dbReference>
<reference evidence="2 3" key="1">
    <citation type="submission" date="2024-09" db="EMBL/GenBank/DDBJ databases">
        <authorList>
            <person name="Salinas-Garcia M.A."/>
            <person name="Prieme A."/>
        </authorList>
    </citation>
    <scope>NUCLEOTIDE SEQUENCE [LARGE SCALE GENOMIC DNA]</scope>
    <source>
        <strain evidence="2 3">DSM 21081</strain>
    </source>
</reference>
<proteinExistence type="predicted"/>
<sequence>MDIETPQGDAARAGAEATEVAWEQAYRELEEQTARMLRGIGAVMARLERRADAGADDAEGSADTRDLAAEAERLRRDSAEREKKVAWLRSRLGRAMDRQERLKSENRRLKSALSRERELVEELSEQLLMVQKLQGSRRAGS</sequence>
<feature type="coiled-coil region" evidence="1">
    <location>
        <begin position="92"/>
        <end position="126"/>
    </location>
</feature>
<evidence type="ECO:0000313" key="3">
    <source>
        <dbReference type="Proteomes" id="UP001575652"/>
    </source>
</evidence>
<organism evidence="2 3">
    <name type="scientific">Arthrobacter halodurans</name>
    <dbReference type="NCBI Taxonomy" id="516699"/>
    <lineage>
        <taxon>Bacteria</taxon>
        <taxon>Bacillati</taxon>
        <taxon>Actinomycetota</taxon>
        <taxon>Actinomycetes</taxon>
        <taxon>Micrococcales</taxon>
        <taxon>Micrococcaceae</taxon>
        <taxon>Arthrobacter</taxon>
    </lineage>
</organism>
<keyword evidence="3" id="KW-1185">Reference proteome</keyword>
<dbReference type="RefSeq" id="WP_373970282.1">
    <property type="nucleotide sequence ID" value="NZ_JBHDLJ010000001.1"/>
</dbReference>
<accession>A0ABV4UI48</accession>
<keyword evidence="1" id="KW-0175">Coiled coil</keyword>
<protein>
    <submittedName>
        <fullName evidence="2">Uncharacterized protein</fullName>
    </submittedName>
</protein>
<name>A0ABV4UI48_9MICC</name>
<evidence type="ECO:0000256" key="1">
    <source>
        <dbReference type="SAM" id="Coils"/>
    </source>
</evidence>